<dbReference type="GeneID" id="102543284"/>
<evidence type="ECO:0000256" key="5">
    <source>
        <dbReference type="ARBA" id="ARBA00023136"/>
    </source>
</evidence>
<feature type="region of interest" description="Disordered" evidence="6">
    <location>
        <begin position="1"/>
        <end position="224"/>
    </location>
</feature>
<evidence type="ECO:0000256" key="1">
    <source>
        <dbReference type="ARBA" id="ARBA00004370"/>
    </source>
</evidence>
<evidence type="ECO:0000313" key="8">
    <source>
        <dbReference type="Proteomes" id="UP001652581"/>
    </source>
</evidence>
<name>A0ABM5BRJ3_VICPA</name>
<reference evidence="9" key="1">
    <citation type="submission" date="2025-08" db="UniProtKB">
        <authorList>
            <consortium name="RefSeq"/>
        </authorList>
    </citation>
    <scope>IDENTIFICATION</scope>
</reference>
<dbReference type="InterPro" id="IPR051423">
    <property type="entry name" value="CD225/Dispanin"/>
</dbReference>
<feature type="compositionally biased region" description="Pro residues" evidence="6">
    <location>
        <begin position="205"/>
        <end position="215"/>
    </location>
</feature>
<evidence type="ECO:0000313" key="9">
    <source>
        <dbReference type="RefSeq" id="XP_072799028.1"/>
    </source>
</evidence>
<keyword evidence="4 7" id="KW-1133">Transmembrane helix</keyword>
<feature type="region of interest" description="Disordered" evidence="6">
    <location>
        <begin position="237"/>
        <end position="269"/>
    </location>
</feature>
<feature type="compositionally biased region" description="Pro residues" evidence="6">
    <location>
        <begin position="149"/>
        <end position="161"/>
    </location>
</feature>
<evidence type="ECO:0000256" key="4">
    <source>
        <dbReference type="ARBA" id="ARBA00022989"/>
    </source>
</evidence>
<dbReference type="InterPro" id="IPR007593">
    <property type="entry name" value="CD225/Dispanin_fam"/>
</dbReference>
<sequence>MAASSSEVSEMKRVEESPQTQEEGPGHSEAGTGPPQVPAGVPVEPETLQPGSDITGDPVDSAPKAGLAPETTQTPTEAPETAQARDLSSSPGGESKANFSPEEACQELASKPDVSKEATAEQGSNLESAASLEPASEPAPQLDTQSDPQPDPQPASQPTPSPAVQSEPPSQEDPTPEVLTENVGEKQENGAVIPLQAGDGEEGPAPQPHSPPSTKTPPANGAPPRVLQQLVEEDRLGRAHSGHPGSPRGSLSRHPSSQLAGSGVEGGEGTQKPRDYIILAILSCFCPMWPVNIVAFAYAVMSRNSLQQGDVDGAQRLGRVAKLLSIVALVGGVLIIIASCVINLGGEWGSGTGREEWKGRQGQFY</sequence>
<feature type="compositionally biased region" description="Low complexity" evidence="6">
    <location>
        <begin position="126"/>
        <end position="148"/>
    </location>
</feature>
<comment type="subcellular location">
    <subcellularLocation>
        <location evidence="1">Membrane</location>
    </subcellularLocation>
</comment>
<dbReference type="Proteomes" id="UP001652581">
    <property type="component" value="Chromosome 18"/>
</dbReference>
<feature type="compositionally biased region" description="Low complexity" evidence="6">
    <location>
        <begin position="68"/>
        <end position="84"/>
    </location>
</feature>
<protein>
    <submittedName>
        <fullName evidence="9">Proline-rich transmembrane protein 2 isoform X2</fullName>
    </submittedName>
</protein>
<evidence type="ECO:0000256" key="7">
    <source>
        <dbReference type="SAM" id="Phobius"/>
    </source>
</evidence>
<feature type="transmembrane region" description="Helical" evidence="7">
    <location>
        <begin position="276"/>
        <end position="300"/>
    </location>
</feature>
<keyword evidence="3 7" id="KW-0812">Transmembrane</keyword>
<accession>A0ABM5BRJ3</accession>
<proteinExistence type="inferred from homology"/>
<comment type="similarity">
    <text evidence="2">Belongs to the CD225/Dispanin family.</text>
</comment>
<keyword evidence="5 7" id="KW-0472">Membrane</keyword>
<feature type="transmembrane region" description="Helical" evidence="7">
    <location>
        <begin position="320"/>
        <end position="344"/>
    </location>
</feature>
<evidence type="ECO:0000256" key="6">
    <source>
        <dbReference type="SAM" id="MobiDB-lite"/>
    </source>
</evidence>
<dbReference type="RefSeq" id="XP_072799028.1">
    <property type="nucleotide sequence ID" value="XM_072942927.1"/>
</dbReference>
<dbReference type="PANTHER" id="PTHR14948">
    <property type="entry name" value="NG5"/>
    <property type="match status" value="1"/>
</dbReference>
<dbReference type="Pfam" id="PF04505">
    <property type="entry name" value="CD225"/>
    <property type="match status" value="1"/>
</dbReference>
<evidence type="ECO:0000256" key="3">
    <source>
        <dbReference type="ARBA" id="ARBA00022692"/>
    </source>
</evidence>
<keyword evidence="8" id="KW-1185">Reference proteome</keyword>
<dbReference type="PANTHER" id="PTHR14948:SF20">
    <property type="entry name" value="PROLINE-RICH TRANSMEMBRANE PROTEIN 2"/>
    <property type="match status" value="1"/>
</dbReference>
<evidence type="ECO:0000256" key="2">
    <source>
        <dbReference type="ARBA" id="ARBA00006843"/>
    </source>
</evidence>
<gene>
    <name evidence="9" type="primary">PRRT2</name>
</gene>
<organism evidence="8 9">
    <name type="scientific">Vicugna pacos</name>
    <name type="common">Alpaca</name>
    <name type="synonym">Lama pacos</name>
    <dbReference type="NCBI Taxonomy" id="30538"/>
    <lineage>
        <taxon>Eukaryota</taxon>
        <taxon>Metazoa</taxon>
        <taxon>Chordata</taxon>
        <taxon>Craniata</taxon>
        <taxon>Vertebrata</taxon>
        <taxon>Euteleostomi</taxon>
        <taxon>Mammalia</taxon>
        <taxon>Eutheria</taxon>
        <taxon>Laurasiatheria</taxon>
        <taxon>Artiodactyla</taxon>
        <taxon>Tylopoda</taxon>
        <taxon>Camelidae</taxon>
        <taxon>Vicugna</taxon>
    </lineage>
</organism>